<evidence type="ECO:0000256" key="6">
    <source>
        <dbReference type="ARBA" id="ARBA00023242"/>
    </source>
</evidence>
<comment type="subcellular location">
    <subcellularLocation>
        <location evidence="1">Nucleus</location>
    </subcellularLocation>
</comment>
<dbReference type="FunCoup" id="I2H527">
    <property type="interactions" value="217"/>
</dbReference>
<evidence type="ECO:0000256" key="8">
    <source>
        <dbReference type="SAM" id="MobiDB-lite"/>
    </source>
</evidence>
<dbReference type="eggNOG" id="KOG1970">
    <property type="taxonomic scope" value="Eukaryota"/>
</dbReference>
<evidence type="ECO:0000256" key="7">
    <source>
        <dbReference type="ARBA" id="ARBA00023306"/>
    </source>
</evidence>
<evidence type="ECO:0000313" key="10">
    <source>
        <dbReference type="EMBL" id="CCH61479.1"/>
    </source>
</evidence>
<dbReference type="InterPro" id="IPR027417">
    <property type="entry name" value="P-loop_NTPase"/>
</dbReference>
<dbReference type="GO" id="GO:0005524">
    <property type="term" value="F:ATP binding"/>
    <property type="evidence" value="ECO:0007669"/>
    <property type="project" value="UniProtKB-KW"/>
</dbReference>
<sequence>MGIKNQEFSSLSNPPVIQRNLSSLSSHINKWNTSRPTSPLKKEVKLTRKISKPKARRISINDEQASCSNNNSPFNERNENDMWFNIFKPSTLEDVCIHKKKANDIITALKGIMSGKEDIRILLLTGPSGCSKSTFIKEASKILIPQYRAHGITSLFSEESGEHLPSTYIEYSNDAVLNGISSIDSFYEFLKESKYRVGSNLSIILVEDFPNLFHITTRQNFQKVILEWLYSSELILPPLVICLTECEIEDTENNFRHSFGIETSWTAPTVLGNEILNHPKLKQIKCNPINMTLTKKQLNFLCNENKTLIMANNKWQQKDIIIKDISQSTGDIRSGIAALQFWATSSSDLPIITRKSPVSFFHAVGRIIHGSKNLTDDNEMINELDAESETLISSSTFKLGLLENYPHFNKSDFSIKTAYDVLDALSVGDCIKDDDKESLNYTLRKIRYSMNKQKINSNQHGKTSFPKEWKIRQLQNEMAVESSDLLNVSFFKYGQVRQTSDIYLDYAYYSPYICKLRQYKKKSLEYYLNTLPNNSPIRLETMRKNKDNLIVDDSIDIVERLGKEIKPLHLDSAEIEIDNSDINLKQQRPIDILRRKRDTKLQALRSMYEKNYSQEYEEIIPEEESYFENDPIVDPDDSSSNEDGLDNGFPESDDEDDDALYEYLSQRKPQNSQSQQQSIPTPSNNISFNESLSDSDLEGL</sequence>
<reference evidence="10 11" key="1">
    <citation type="journal article" date="2011" name="Proc. Natl. Acad. Sci. U.S.A.">
        <title>Evolutionary erosion of yeast sex chromosomes by mating-type switching accidents.</title>
        <authorList>
            <person name="Gordon J.L."/>
            <person name="Armisen D."/>
            <person name="Proux-Wera E."/>
            <person name="Oheigeartaigh S.S."/>
            <person name="Byrne K.P."/>
            <person name="Wolfe K.H."/>
        </authorList>
    </citation>
    <scope>NUCLEOTIDE SEQUENCE [LARGE SCALE GENOMIC DNA]</scope>
    <source>
        <strain evidence="11">ATCC 34711 / CBS 6284 / DSM 70876 / NBRC 10599 / NRRL Y-10934 / UCD 77-7</strain>
    </source>
</reference>
<dbReference type="GO" id="GO:0006289">
    <property type="term" value="P:nucleotide-excision repair"/>
    <property type="evidence" value="ECO:0007669"/>
    <property type="project" value="EnsemblFungi"/>
</dbReference>
<dbReference type="GO" id="GO:0031389">
    <property type="term" value="C:Rad17 RFC-like complex"/>
    <property type="evidence" value="ECO:0007669"/>
    <property type="project" value="EnsemblFungi"/>
</dbReference>
<keyword evidence="5" id="KW-0067">ATP-binding</keyword>
<dbReference type="PANTHER" id="PTHR12172">
    <property type="entry name" value="CELL CYCLE CHECKPOINT PROTEIN RAD17"/>
    <property type="match status" value="1"/>
</dbReference>
<keyword evidence="4" id="KW-0227">DNA damage</keyword>
<gene>
    <name evidence="10" type="primary">TBLA0E04250</name>
    <name evidence="10" type="ORF">TBLA_0E04250</name>
</gene>
<dbReference type="KEGG" id="tbl:TBLA_0E04250"/>
<dbReference type="Gene3D" id="3.40.50.300">
    <property type="entry name" value="P-loop containing nucleotide triphosphate hydrolases"/>
    <property type="match status" value="1"/>
</dbReference>
<dbReference type="GO" id="GO:0000077">
    <property type="term" value="P:DNA damage checkpoint signaling"/>
    <property type="evidence" value="ECO:0007669"/>
    <property type="project" value="EnsemblFungi"/>
</dbReference>
<dbReference type="GeneID" id="14496552"/>
<dbReference type="HOGENOM" id="CLU_027373_0_0_1"/>
<dbReference type="InterPro" id="IPR057927">
    <property type="entry name" value="RAD24-like_helical"/>
</dbReference>
<feature type="region of interest" description="Disordered" evidence="8">
    <location>
        <begin position="628"/>
        <end position="700"/>
    </location>
</feature>
<accession>I2H527</accession>
<organism evidence="10 11">
    <name type="scientific">Henningerozyma blattae (strain ATCC 34711 / CBS 6284 / DSM 70876 / NBRC 10599 / NRRL Y-10934 / UCD 77-7)</name>
    <name type="common">Yeast</name>
    <name type="synonym">Tetrapisispora blattae</name>
    <dbReference type="NCBI Taxonomy" id="1071380"/>
    <lineage>
        <taxon>Eukaryota</taxon>
        <taxon>Fungi</taxon>
        <taxon>Dikarya</taxon>
        <taxon>Ascomycota</taxon>
        <taxon>Saccharomycotina</taxon>
        <taxon>Saccharomycetes</taxon>
        <taxon>Saccharomycetales</taxon>
        <taxon>Saccharomycetaceae</taxon>
        <taxon>Henningerozyma</taxon>
    </lineage>
</organism>
<dbReference type="Proteomes" id="UP000002866">
    <property type="component" value="Chromosome 5"/>
</dbReference>
<dbReference type="STRING" id="1071380.I2H527"/>
<comment type="similarity">
    <text evidence="2">Belongs to the rad17/RAD24 family.</text>
</comment>
<dbReference type="OMA" id="PREWKIR"/>
<keyword evidence="6" id="KW-0539">Nucleus</keyword>
<dbReference type="GO" id="GO:0033314">
    <property type="term" value="P:mitotic DNA replication checkpoint signaling"/>
    <property type="evidence" value="ECO:0007669"/>
    <property type="project" value="TreeGrafter"/>
</dbReference>
<evidence type="ECO:0000256" key="5">
    <source>
        <dbReference type="ARBA" id="ARBA00022840"/>
    </source>
</evidence>
<proteinExistence type="inferred from homology"/>
<dbReference type="PANTHER" id="PTHR12172:SF0">
    <property type="entry name" value="CELL CYCLE CHECKPOINT PROTEIN RAD17"/>
    <property type="match status" value="1"/>
</dbReference>
<dbReference type="Pfam" id="PF03215">
    <property type="entry name" value="Rad17"/>
    <property type="match status" value="1"/>
</dbReference>
<dbReference type="EMBL" id="HE806320">
    <property type="protein sequence ID" value="CCH61479.1"/>
    <property type="molecule type" value="Genomic_DNA"/>
</dbReference>
<dbReference type="GO" id="GO:0005634">
    <property type="term" value="C:nucleus"/>
    <property type="evidence" value="ECO:0007669"/>
    <property type="project" value="UniProtKB-SubCell"/>
</dbReference>
<evidence type="ECO:0000313" key="11">
    <source>
        <dbReference type="Proteomes" id="UP000002866"/>
    </source>
</evidence>
<dbReference type="InParanoid" id="I2H527"/>
<dbReference type="GO" id="GO:0003682">
    <property type="term" value="F:chromatin binding"/>
    <property type="evidence" value="ECO:0007669"/>
    <property type="project" value="TreeGrafter"/>
</dbReference>
<keyword evidence="7" id="KW-0131">Cell cycle</keyword>
<dbReference type="RefSeq" id="XP_004180998.1">
    <property type="nucleotide sequence ID" value="XM_004180950.1"/>
</dbReference>
<protein>
    <recommendedName>
        <fullName evidence="9">Checkpoint protein RAD24-like helical bundle domain-containing protein</fullName>
    </recommendedName>
</protein>
<dbReference type="InterPro" id="IPR004582">
    <property type="entry name" value="Checkpoint_prot_Rad17_Rad24"/>
</dbReference>
<evidence type="ECO:0000256" key="4">
    <source>
        <dbReference type="ARBA" id="ARBA00022763"/>
    </source>
</evidence>
<feature type="compositionally biased region" description="Low complexity" evidence="8">
    <location>
        <begin position="661"/>
        <end position="685"/>
    </location>
</feature>
<feature type="domain" description="Checkpoint protein RAD24-like helical bundle" evidence="9">
    <location>
        <begin position="356"/>
        <end position="474"/>
    </location>
</feature>
<keyword evidence="11" id="KW-1185">Reference proteome</keyword>
<dbReference type="GO" id="GO:0007131">
    <property type="term" value="P:reciprocal meiotic recombination"/>
    <property type="evidence" value="ECO:0007669"/>
    <property type="project" value="EnsemblFungi"/>
</dbReference>
<evidence type="ECO:0000259" key="9">
    <source>
        <dbReference type="Pfam" id="PF25812"/>
    </source>
</evidence>
<dbReference type="AlphaFoldDB" id="I2H527"/>
<name>I2H527_HENB6</name>
<dbReference type="Pfam" id="PF25812">
    <property type="entry name" value="RAD24_helical"/>
    <property type="match status" value="1"/>
</dbReference>
<dbReference type="GO" id="GO:0003689">
    <property type="term" value="F:DNA clamp loader activity"/>
    <property type="evidence" value="ECO:0007669"/>
    <property type="project" value="EnsemblFungi"/>
</dbReference>
<evidence type="ECO:0000256" key="1">
    <source>
        <dbReference type="ARBA" id="ARBA00004123"/>
    </source>
</evidence>
<dbReference type="OrthoDB" id="10265971at2759"/>
<keyword evidence="3" id="KW-0547">Nucleotide-binding</keyword>
<feature type="compositionally biased region" description="Acidic residues" evidence="8">
    <location>
        <begin position="628"/>
        <end position="660"/>
    </location>
</feature>
<evidence type="ECO:0000256" key="3">
    <source>
        <dbReference type="ARBA" id="ARBA00022741"/>
    </source>
</evidence>
<evidence type="ECO:0000256" key="2">
    <source>
        <dbReference type="ARBA" id="ARBA00006168"/>
    </source>
</evidence>
<dbReference type="SUPFAM" id="SSF52540">
    <property type="entry name" value="P-loop containing nucleoside triphosphate hydrolases"/>
    <property type="match status" value="1"/>
</dbReference>